<evidence type="ECO:0000256" key="4">
    <source>
        <dbReference type="ARBA" id="ARBA00023163"/>
    </source>
</evidence>
<evidence type="ECO:0000256" key="2">
    <source>
        <dbReference type="ARBA" id="ARBA00022491"/>
    </source>
</evidence>
<dbReference type="RefSeq" id="XP_010468179.1">
    <property type="nucleotide sequence ID" value="XM_010469877.2"/>
</dbReference>
<evidence type="ECO:0000313" key="10">
    <source>
        <dbReference type="RefSeq" id="XP_010468179.1"/>
    </source>
</evidence>
<dbReference type="Proteomes" id="UP000694864">
    <property type="component" value="Chromosome 2"/>
</dbReference>
<sequence length="195" mass="22690">MCDLIVNMKTTNRTQEETEKDNKKQNKQSQHQTREARICSKALCCSTKARLSISSASSSSVESDRSSRFSDQHGSLSSLAHYMVQEKLEQMIRETQEATQHQAKIRQEKARRARRRSEGSIGSTKFIVMMAMEKFSYDPREDFRDSMVEMIVANKIKEADELRSLLEYYLSMNPREYRSAILEIFYEVCADLFRS</sequence>
<reference evidence="9" key="1">
    <citation type="journal article" date="2014" name="Nat. Commun.">
        <title>The emerging biofuel crop Camelina sativa retains a highly undifferentiated hexaploid genome structure.</title>
        <authorList>
            <person name="Kagale S."/>
            <person name="Koh C."/>
            <person name="Nixon J."/>
            <person name="Bollina V."/>
            <person name="Clarke W.E."/>
            <person name="Tuteja R."/>
            <person name="Spillane C."/>
            <person name="Robinson S.J."/>
            <person name="Links M.G."/>
            <person name="Clarke C."/>
            <person name="Higgins E.E."/>
            <person name="Huebert T."/>
            <person name="Sharpe A.G."/>
            <person name="Parkin I.A."/>
        </authorList>
    </citation>
    <scope>NUCLEOTIDE SEQUENCE [LARGE SCALE GENOMIC DNA]</scope>
    <source>
        <strain evidence="9">cv. DH55</strain>
    </source>
</reference>
<dbReference type="PANTHER" id="PTHR33057:SF114">
    <property type="entry name" value="TRANSCRIPTION REPRESSOR-RELATED"/>
    <property type="match status" value="1"/>
</dbReference>
<feature type="region of interest" description="Disordered" evidence="7">
    <location>
        <begin position="1"/>
        <end position="33"/>
    </location>
</feature>
<keyword evidence="3 6" id="KW-0805">Transcription regulation</keyword>
<keyword evidence="5 6" id="KW-0539">Nucleus</keyword>
<comment type="function">
    <text evidence="6">Transcriptional repressor that regulates multiple aspects of plant growth and development.</text>
</comment>
<comment type="subcellular location">
    <subcellularLocation>
        <location evidence="1 6">Nucleus</location>
    </subcellularLocation>
</comment>
<accession>A0ABM0WAP0</accession>
<feature type="compositionally biased region" description="Basic and acidic residues" evidence="7">
    <location>
        <begin position="14"/>
        <end position="24"/>
    </location>
</feature>
<dbReference type="NCBIfam" id="TIGR01568">
    <property type="entry name" value="A_thal_3678"/>
    <property type="match status" value="1"/>
</dbReference>
<dbReference type="PROSITE" id="PS51754">
    <property type="entry name" value="OVATE"/>
    <property type="match status" value="1"/>
</dbReference>
<dbReference type="GeneID" id="104748199"/>
<reference evidence="10" key="2">
    <citation type="submission" date="2025-08" db="UniProtKB">
        <authorList>
            <consortium name="RefSeq"/>
        </authorList>
    </citation>
    <scope>IDENTIFICATION</scope>
    <source>
        <tissue evidence="10">Leaf</tissue>
    </source>
</reference>
<proteinExistence type="predicted"/>
<dbReference type="PANTHER" id="PTHR33057">
    <property type="entry name" value="TRANSCRIPTION REPRESSOR OFP7-RELATED"/>
    <property type="match status" value="1"/>
</dbReference>
<keyword evidence="2 6" id="KW-0678">Repressor</keyword>
<evidence type="ECO:0000256" key="1">
    <source>
        <dbReference type="ARBA" id="ARBA00004123"/>
    </source>
</evidence>
<evidence type="ECO:0000256" key="5">
    <source>
        <dbReference type="ARBA" id="ARBA00023242"/>
    </source>
</evidence>
<evidence type="ECO:0000256" key="6">
    <source>
        <dbReference type="RuleBase" id="RU367028"/>
    </source>
</evidence>
<protein>
    <recommendedName>
        <fullName evidence="6">Transcription repressor</fullName>
    </recommendedName>
    <alternativeName>
        <fullName evidence="6">Ovate family protein</fullName>
    </alternativeName>
</protein>
<keyword evidence="9" id="KW-1185">Reference proteome</keyword>
<gene>
    <name evidence="10" type="primary">LOC104748199</name>
</gene>
<organism evidence="9 10">
    <name type="scientific">Camelina sativa</name>
    <name type="common">False flax</name>
    <name type="synonym">Myagrum sativum</name>
    <dbReference type="NCBI Taxonomy" id="90675"/>
    <lineage>
        <taxon>Eukaryota</taxon>
        <taxon>Viridiplantae</taxon>
        <taxon>Streptophyta</taxon>
        <taxon>Embryophyta</taxon>
        <taxon>Tracheophyta</taxon>
        <taxon>Spermatophyta</taxon>
        <taxon>Magnoliopsida</taxon>
        <taxon>eudicotyledons</taxon>
        <taxon>Gunneridae</taxon>
        <taxon>Pentapetalae</taxon>
        <taxon>rosids</taxon>
        <taxon>malvids</taxon>
        <taxon>Brassicales</taxon>
        <taxon>Brassicaceae</taxon>
        <taxon>Camelineae</taxon>
        <taxon>Camelina</taxon>
    </lineage>
</organism>
<evidence type="ECO:0000313" key="9">
    <source>
        <dbReference type="Proteomes" id="UP000694864"/>
    </source>
</evidence>
<name>A0ABM0WAP0_CAMSA</name>
<dbReference type="Pfam" id="PF04844">
    <property type="entry name" value="Ovate"/>
    <property type="match status" value="1"/>
</dbReference>
<dbReference type="InterPro" id="IPR038933">
    <property type="entry name" value="Ovate"/>
</dbReference>
<keyword evidence="4 6" id="KW-0804">Transcription</keyword>
<dbReference type="InterPro" id="IPR006458">
    <property type="entry name" value="Ovate_C"/>
</dbReference>
<evidence type="ECO:0000256" key="7">
    <source>
        <dbReference type="SAM" id="MobiDB-lite"/>
    </source>
</evidence>
<feature type="region of interest" description="Disordered" evidence="7">
    <location>
        <begin position="95"/>
        <end position="118"/>
    </location>
</feature>
<evidence type="ECO:0000256" key="3">
    <source>
        <dbReference type="ARBA" id="ARBA00023015"/>
    </source>
</evidence>
<evidence type="ECO:0000259" key="8">
    <source>
        <dbReference type="PROSITE" id="PS51754"/>
    </source>
</evidence>
<feature type="domain" description="OVATE" evidence="8">
    <location>
        <begin position="132"/>
        <end position="191"/>
    </location>
</feature>